<keyword evidence="2" id="KW-1133">Transmembrane helix</keyword>
<gene>
    <name evidence="3" type="ORF">CRI94_01950</name>
</gene>
<keyword evidence="2" id="KW-0472">Membrane</keyword>
<evidence type="ECO:0000256" key="2">
    <source>
        <dbReference type="SAM" id="Phobius"/>
    </source>
</evidence>
<organism evidence="3 4">
    <name type="scientific">Longibacter salinarum</name>
    <dbReference type="NCBI Taxonomy" id="1850348"/>
    <lineage>
        <taxon>Bacteria</taxon>
        <taxon>Pseudomonadati</taxon>
        <taxon>Rhodothermota</taxon>
        <taxon>Rhodothermia</taxon>
        <taxon>Rhodothermales</taxon>
        <taxon>Salisaetaceae</taxon>
        <taxon>Longibacter</taxon>
    </lineage>
</organism>
<dbReference type="RefSeq" id="WP_098073973.1">
    <property type="nucleotide sequence ID" value="NZ_PDEQ01000001.1"/>
</dbReference>
<evidence type="ECO:0000313" key="4">
    <source>
        <dbReference type="Proteomes" id="UP000220102"/>
    </source>
</evidence>
<sequence>MYIDYIILGILSIAVVLWAYSRLPEENDDDSDGGQSVPVQPSDDDPAPTPGSPPTQSVPSTGDGAHRDVDPQPSPPRRRVKEQPA</sequence>
<comment type="caution">
    <text evidence="3">The sequence shown here is derived from an EMBL/GenBank/DDBJ whole genome shotgun (WGS) entry which is preliminary data.</text>
</comment>
<dbReference type="Proteomes" id="UP000220102">
    <property type="component" value="Unassembled WGS sequence"/>
</dbReference>
<dbReference type="AlphaFoldDB" id="A0A2A8D2G1"/>
<name>A0A2A8D2G1_9BACT</name>
<feature type="compositionally biased region" description="Basic residues" evidence="1">
    <location>
        <begin position="76"/>
        <end position="85"/>
    </location>
</feature>
<keyword evidence="2" id="KW-0812">Transmembrane</keyword>
<keyword evidence="4" id="KW-1185">Reference proteome</keyword>
<protein>
    <submittedName>
        <fullName evidence="3">Uncharacterized protein</fullName>
    </submittedName>
</protein>
<reference evidence="3 4" key="1">
    <citation type="submission" date="2017-10" db="EMBL/GenBank/DDBJ databases">
        <title>Draft genome of Longibacter Salinarum.</title>
        <authorList>
            <person name="Goh K.M."/>
            <person name="Shamsir M.S."/>
            <person name="Lim S.W."/>
        </authorList>
    </citation>
    <scope>NUCLEOTIDE SEQUENCE [LARGE SCALE GENOMIC DNA]</scope>
    <source>
        <strain evidence="3 4">KCTC 52045</strain>
    </source>
</reference>
<evidence type="ECO:0000256" key="1">
    <source>
        <dbReference type="SAM" id="MobiDB-lite"/>
    </source>
</evidence>
<evidence type="ECO:0000313" key="3">
    <source>
        <dbReference type="EMBL" id="PEN15074.1"/>
    </source>
</evidence>
<proteinExistence type="predicted"/>
<accession>A0A2A8D2G1</accession>
<dbReference type="EMBL" id="PDEQ01000001">
    <property type="protein sequence ID" value="PEN15074.1"/>
    <property type="molecule type" value="Genomic_DNA"/>
</dbReference>
<feature type="region of interest" description="Disordered" evidence="1">
    <location>
        <begin position="24"/>
        <end position="85"/>
    </location>
</feature>
<feature type="transmembrane region" description="Helical" evidence="2">
    <location>
        <begin position="6"/>
        <end position="23"/>
    </location>
</feature>